<comment type="caution">
    <text evidence="1">The sequence shown here is derived from an EMBL/GenBank/DDBJ whole genome shotgun (WGS) entry which is preliminary data.</text>
</comment>
<name>A0ABV6M547_9ACTN</name>
<sequence length="51" mass="5627">MPMVAAGWHICLDVAEWLLVGRPLGAIVGEEAKKYGWEELRDAYAARLGRG</sequence>
<dbReference type="Proteomes" id="UP001589867">
    <property type="component" value="Unassembled WGS sequence"/>
</dbReference>
<proteinExistence type="predicted"/>
<protein>
    <submittedName>
        <fullName evidence="1">Uncharacterized protein</fullName>
    </submittedName>
</protein>
<keyword evidence="2" id="KW-1185">Reference proteome</keyword>
<gene>
    <name evidence="1" type="ORF">ACFFIA_18335</name>
</gene>
<dbReference type="EMBL" id="JBHLUH010000036">
    <property type="protein sequence ID" value="MFC0529619.1"/>
    <property type="molecule type" value="Genomic_DNA"/>
</dbReference>
<evidence type="ECO:0000313" key="2">
    <source>
        <dbReference type="Proteomes" id="UP001589867"/>
    </source>
</evidence>
<dbReference type="RefSeq" id="WP_377252560.1">
    <property type="nucleotide sequence ID" value="NZ_JBHLUH010000036.1"/>
</dbReference>
<accession>A0ABV6M547</accession>
<evidence type="ECO:0000313" key="1">
    <source>
        <dbReference type="EMBL" id="MFC0529619.1"/>
    </source>
</evidence>
<organism evidence="1 2">
    <name type="scientific">Phytohabitans kaempferiae</name>
    <dbReference type="NCBI Taxonomy" id="1620943"/>
    <lineage>
        <taxon>Bacteria</taxon>
        <taxon>Bacillati</taxon>
        <taxon>Actinomycetota</taxon>
        <taxon>Actinomycetes</taxon>
        <taxon>Micromonosporales</taxon>
        <taxon>Micromonosporaceae</taxon>
    </lineage>
</organism>
<reference evidence="1 2" key="1">
    <citation type="submission" date="2024-09" db="EMBL/GenBank/DDBJ databases">
        <authorList>
            <person name="Sun Q."/>
            <person name="Mori K."/>
        </authorList>
    </citation>
    <scope>NUCLEOTIDE SEQUENCE [LARGE SCALE GENOMIC DNA]</scope>
    <source>
        <strain evidence="1 2">TBRC 3947</strain>
    </source>
</reference>